<gene>
    <name evidence="6" type="ORF">JGU71_29345</name>
</gene>
<keyword evidence="3" id="KW-0804">Transcription</keyword>
<dbReference type="InterPro" id="IPR001647">
    <property type="entry name" value="HTH_TetR"/>
</dbReference>
<accession>A0A934NXK0</accession>
<keyword evidence="2 4" id="KW-0238">DNA-binding</keyword>
<dbReference type="Gene3D" id="1.10.357.10">
    <property type="entry name" value="Tetracycline Repressor, domain 2"/>
    <property type="match status" value="1"/>
</dbReference>
<dbReference type="InterPro" id="IPR036271">
    <property type="entry name" value="Tet_transcr_reg_TetR-rel_C_sf"/>
</dbReference>
<comment type="caution">
    <text evidence="6">The sequence shown here is derived from an EMBL/GenBank/DDBJ whole genome shotgun (WGS) entry which is preliminary data.</text>
</comment>
<feature type="domain" description="HTH tetR-type" evidence="5">
    <location>
        <begin position="17"/>
        <end position="77"/>
    </location>
</feature>
<dbReference type="PROSITE" id="PS50977">
    <property type="entry name" value="HTH_TETR_2"/>
    <property type="match status" value="1"/>
</dbReference>
<evidence type="ECO:0000256" key="4">
    <source>
        <dbReference type="PROSITE-ProRule" id="PRU00335"/>
    </source>
</evidence>
<dbReference type="AlphaFoldDB" id="A0A934NXK0"/>
<proteinExistence type="predicted"/>
<evidence type="ECO:0000256" key="1">
    <source>
        <dbReference type="ARBA" id="ARBA00023015"/>
    </source>
</evidence>
<dbReference type="SUPFAM" id="SSF46689">
    <property type="entry name" value="Homeodomain-like"/>
    <property type="match status" value="1"/>
</dbReference>
<dbReference type="InterPro" id="IPR050109">
    <property type="entry name" value="HTH-type_TetR-like_transc_reg"/>
</dbReference>
<dbReference type="PANTHER" id="PTHR30055:SF234">
    <property type="entry name" value="HTH-TYPE TRANSCRIPTIONAL REGULATOR BETI"/>
    <property type="match status" value="1"/>
</dbReference>
<dbReference type="InterPro" id="IPR009057">
    <property type="entry name" value="Homeodomain-like_sf"/>
</dbReference>
<evidence type="ECO:0000256" key="3">
    <source>
        <dbReference type="ARBA" id="ARBA00023163"/>
    </source>
</evidence>
<evidence type="ECO:0000313" key="7">
    <source>
        <dbReference type="Proteomes" id="UP000655868"/>
    </source>
</evidence>
<keyword evidence="1" id="KW-0805">Transcription regulation</keyword>
<keyword evidence="7" id="KW-1185">Reference proteome</keyword>
<dbReference type="Pfam" id="PF00440">
    <property type="entry name" value="TetR_N"/>
    <property type="match status" value="1"/>
</dbReference>
<dbReference type="Gene3D" id="1.10.10.60">
    <property type="entry name" value="Homeodomain-like"/>
    <property type="match status" value="1"/>
</dbReference>
<evidence type="ECO:0000259" key="5">
    <source>
        <dbReference type="PROSITE" id="PS50977"/>
    </source>
</evidence>
<evidence type="ECO:0000313" key="6">
    <source>
        <dbReference type="EMBL" id="MBJ8342995.1"/>
    </source>
</evidence>
<dbReference type="PANTHER" id="PTHR30055">
    <property type="entry name" value="HTH-TYPE TRANSCRIPTIONAL REGULATOR RUTR"/>
    <property type="match status" value="1"/>
</dbReference>
<organism evidence="6 7">
    <name type="scientific">Antrihabitans stalagmiti</name>
    <dbReference type="NCBI Taxonomy" id="2799499"/>
    <lineage>
        <taxon>Bacteria</taxon>
        <taxon>Bacillati</taxon>
        <taxon>Actinomycetota</taxon>
        <taxon>Actinomycetes</taxon>
        <taxon>Mycobacteriales</taxon>
        <taxon>Nocardiaceae</taxon>
        <taxon>Antrihabitans</taxon>
    </lineage>
</organism>
<sequence length="244" mass="25869">MRPLKSADGDYVDPRTARSRARLIEAATSLLSSGGVGAVTIEAVTALSRVARTTLYRQFGSSTHLLAAAFEHLLPPVVSPPVGGDLRARLVEIVCRSAELIDAAPVQLTVLCWVGLGPAQLDSGHPVGVKGDNLVGVDSDAVESLRAQVVHRYRQPFEDLLDSPQARRQLGDFDTTLAITQLVGPLVFARLAGLHSLGPSQLTQIVDDFLAARKAGAEISDSGRPLVRGRVALAKVEDRSEGQA</sequence>
<dbReference type="Proteomes" id="UP000655868">
    <property type="component" value="Unassembled WGS sequence"/>
</dbReference>
<reference evidence="6" key="1">
    <citation type="submission" date="2020-12" db="EMBL/GenBank/DDBJ databases">
        <title>Antrihabitans popcorni sp. nov. and Antrihabitans auranticaus sp. nov., isolated from a larva cave.</title>
        <authorList>
            <person name="Lee S.D."/>
            <person name="Kim I.S."/>
        </authorList>
    </citation>
    <scope>NUCLEOTIDE SEQUENCE</scope>
    <source>
        <strain evidence="6">YC3-6</strain>
    </source>
</reference>
<dbReference type="GO" id="GO:0000976">
    <property type="term" value="F:transcription cis-regulatory region binding"/>
    <property type="evidence" value="ECO:0007669"/>
    <property type="project" value="TreeGrafter"/>
</dbReference>
<protein>
    <submittedName>
        <fullName evidence="6">TetR/AcrR family transcriptional regulator</fullName>
    </submittedName>
</protein>
<name>A0A934NXK0_9NOCA</name>
<dbReference type="SUPFAM" id="SSF48498">
    <property type="entry name" value="Tetracyclin repressor-like, C-terminal domain"/>
    <property type="match status" value="1"/>
</dbReference>
<dbReference type="GO" id="GO:0003700">
    <property type="term" value="F:DNA-binding transcription factor activity"/>
    <property type="evidence" value="ECO:0007669"/>
    <property type="project" value="TreeGrafter"/>
</dbReference>
<feature type="DNA-binding region" description="H-T-H motif" evidence="4">
    <location>
        <begin position="40"/>
        <end position="59"/>
    </location>
</feature>
<evidence type="ECO:0000256" key="2">
    <source>
        <dbReference type="ARBA" id="ARBA00023125"/>
    </source>
</evidence>
<dbReference type="EMBL" id="JAEMNV010000023">
    <property type="protein sequence ID" value="MBJ8342995.1"/>
    <property type="molecule type" value="Genomic_DNA"/>
</dbReference>